<dbReference type="GeneID" id="8676507"/>
<organism evidence="2 3">
    <name type="scientific">Enterococcus phage phiFL3A</name>
    <dbReference type="NCBI Taxonomy" id="673837"/>
    <lineage>
        <taxon>Viruses</taxon>
        <taxon>Duplodnaviria</taxon>
        <taxon>Heunggongvirae</taxon>
        <taxon>Uroviricota</taxon>
        <taxon>Caudoviricetes</taxon>
        <taxon>Phifelvirus</taxon>
        <taxon>Phifelvirus FL3</taxon>
    </lineage>
</organism>
<gene>
    <name evidence="2" type="primary">gp39</name>
</gene>
<keyword evidence="1" id="KW-0472">Membrane</keyword>
<dbReference type="Proteomes" id="UP000001263">
    <property type="component" value="Segment"/>
</dbReference>
<dbReference type="EMBL" id="GQ478086">
    <property type="protein sequence ID" value="ACZ64058.1"/>
    <property type="molecule type" value="Genomic_DNA"/>
</dbReference>
<feature type="transmembrane region" description="Helical" evidence="1">
    <location>
        <begin position="15"/>
        <end position="33"/>
    </location>
</feature>
<dbReference type="RefSeq" id="YP_003347601.1">
    <property type="nucleotide sequence ID" value="NC_013648.1"/>
</dbReference>
<keyword evidence="1" id="KW-1133">Transmembrane helix</keyword>
<name>D2IZT1_9CAUD</name>
<evidence type="ECO:0000313" key="3">
    <source>
        <dbReference type="Proteomes" id="UP000001263"/>
    </source>
</evidence>
<proteinExistence type="predicted"/>
<protein>
    <submittedName>
        <fullName evidence="2">Uncharacterized protein gp39</fullName>
    </submittedName>
</protein>
<evidence type="ECO:0000313" key="2">
    <source>
        <dbReference type="EMBL" id="ACZ64058.1"/>
    </source>
</evidence>
<dbReference type="KEGG" id="vg:8676507"/>
<keyword evidence="1" id="KW-0812">Transmembrane</keyword>
<keyword evidence="3" id="KW-1185">Reference proteome</keyword>
<evidence type="ECO:0000256" key="1">
    <source>
        <dbReference type="SAM" id="Phobius"/>
    </source>
</evidence>
<accession>D2IZT1</accession>
<sequence length="52" mass="6200">MDFLRWIFVDNDGNFQWMSITALISAGGVWATFNRSKKQYRLTFILKQRLKS</sequence>
<reference evidence="2 3" key="1">
    <citation type="journal article" date="2010" name="J. Bacteriol.">
        <title>Comparative genomics and transduction potential of Enterococcus faecalis temperate bacteriophages.</title>
        <authorList>
            <person name="Yasmin A."/>
            <person name="Kenny J.G."/>
            <person name="Shankar J."/>
            <person name="Darby A.C."/>
            <person name="Hall N."/>
            <person name="Edwards C."/>
            <person name="Horsburgh M.J."/>
        </authorList>
    </citation>
    <scope>NUCLEOTIDE SEQUENCE</scope>
    <source>
        <strain evidence="2">PhiFL3A</strain>
    </source>
</reference>